<evidence type="ECO:0000256" key="9">
    <source>
        <dbReference type="ARBA" id="ARBA00023288"/>
    </source>
</evidence>
<dbReference type="InterPro" id="IPR001969">
    <property type="entry name" value="Aspartic_peptidase_AS"/>
</dbReference>
<evidence type="ECO:0000256" key="4">
    <source>
        <dbReference type="ARBA" id="ARBA00022670"/>
    </source>
</evidence>
<keyword evidence="17" id="KW-1185">Reference proteome</keyword>
<feature type="active site" evidence="10">
    <location>
        <position position="242"/>
    </location>
</feature>
<keyword evidence="7" id="KW-0472">Membrane</keyword>
<dbReference type="AlphaFoldDB" id="A0A9P5XL24"/>
<reference evidence="16" key="1">
    <citation type="submission" date="2020-11" db="EMBL/GenBank/DDBJ databases">
        <authorList>
            <consortium name="DOE Joint Genome Institute"/>
            <person name="Ahrendt S."/>
            <person name="Riley R."/>
            <person name="Andreopoulos W."/>
            <person name="Labutti K."/>
            <person name="Pangilinan J."/>
            <person name="Ruiz-Duenas F.J."/>
            <person name="Barrasa J.M."/>
            <person name="Sanchez-Garcia M."/>
            <person name="Camarero S."/>
            <person name="Miyauchi S."/>
            <person name="Serrano A."/>
            <person name="Linde D."/>
            <person name="Babiker R."/>
            <person name="Drula E."/>
            <person name="Ayuso-Fernandez I."/>
            <person name="Pacheco R."/>
            <person name="Padilla G."/>
            <person name="Ferreira P."/>
            <person name="Barriuso J."/>
            <person name="Kellner H."/>
            <person name="Castanera R."/>
            <person name="Alfaro M."/>
            <person name="Ramirez L."/>
            <person name="Pisabarro A.G."/>
            <person name="Kuo A."/>
            <person name="Tritt A."/>
            <person name="Lipzen A."/>
            <person name="He G."/>
            <person name="Yan M."/>
            <person name="Ng V."/>
            <person name="Cullen D."/>
            <person name="Martin F."/>
            <person name="Rosso M.-N."/>
            <person name="Henrissat B."/>
            <person name="Hibbett D."/>
            <person name="Martinez A.T."/>
            <person name="Grigoriev I.V."/>
        </authorList>
    </citation>
    <scope>NUCLEOTIDE SEQUENCE</scope>
    <source>
        <strain evidence="16">MF-IS2</strain>
    </source>
</reference>
<evidence type="ECO:0000256" key="6">
    <source>
        <dbReference type="ARBA" id="ARBA00022801"/>
    </source>
</evidence>
<feature type="region of interest" description="Disordered" evidence="13">
    <location>
        <begin position="65"/>
        <end position="190"/>
    </location>
</feature>
<feature type="disulfide bond" evidence="11">
    <location>
        <begin position="467"/>
        <end position="503"/>
    </location>
</feature>
<evidence type="ECO:0000256" key="5">
    <source>
        <dbReference type="ARBA" id="ARBA00022750"/>
    </source>
</evidence>
<evidence type="ECO:0000256" key="2">
    <source>
        <dbReference type="ARBA" id="ARBA00007447"/>
    </source>
</evidence>
<keyword evidence="9" id="KW-0449">Lipoprotein</keyword>
<gene>
    <name evidence="16" type="ORF">P691DRAFT_800704</name>
</gene>
<comment type="caution">
    <text evidence="16">The sequence shown here is derived from an EMBL/GenBank/DDBJ whole genome shotgun (WGS) entry which is preliminary data.</text>
</comment>
<dbReference type="CDD" id="cd05471">
    <property type="entry name" value="pepsin_like"/>
    <property type="match status" value="1"/>
</dbReference>
<feature type="compositionally biased region" description="Polar residues" evidence="13">
    <location>
        <begin position="111"/>
        <end position="131"/>
    </location>
</feature>
<dbReference type="Proteomes" id="UP000807342">
    <property type="component" value="Unassembled WGS sequence"/>
</dbReference>
<protein>
    <submittedName>
        <fullName evidence="16">Acid protease</fullName>
    </submittedName>
</protein>
<keyword evidence="11" id="KW-1015">Disulfide bond</keyword>
<evidence type="ECO:0000256" key="12">
    <source>
        <dbReference type="RuleBase" id="RU000454"/>
    </source>
</evidence>
<feature type="chain" id="PRO_5040123365" evidence="14">
    <location>
        <begin position="26"/>
        <end position="545"/>
    </location>
</feature>
<keyword evidence="3" id="KW-1003">Cell membrane</keyword>
<dbReference type="PRINTS" id="PR00792">
    <property type="entry name" value="PEPSIN"/>
</dbReference>
<dbReference type="GO" id="GO:0004190">
    <property type="term" value="F:aspartic-type endopeptidase activity"/>
    <property type="evidence" value="ECO:0007669"/>
    <property type="project" value="UniProtKB-KW"/>
</dbReference>
<evidence type="ECO:0000256" key="7">
    <source>
        <dbReference type="ARBA" id="ARBA00023136"/>
    </source>
</evidence>
<feature type="compositionally biased region" description="Basic and acidic residues" evidence="13">
    <location>
        <begin position="71"/>
        <end position="90"/>
    </location>
</feature>
<dbReference type="InterPro" id="IPR034164">
    <property type="entry name" value="Pepsin-like_dom"/>
</dbReference>
<sequence length="545" mass="56162">MQLQVSFTTLLAGIFVALSSSSVDALPLAKRETPGVITLPLKRVELSRSVHPQILLQQHINRSSRRLARMTGRDEPTSEELTRHLEKRVIAVEGPEGLEKRYNRQGVPKSRPTSDTTLKTVSTKAKTNSQTGSGNNQKNGQANNGKGTANTNSGKGSKGATKGTSVTAGAANATSTSGAVTGGTNSTSTTAGAQEVAVDNVTNANTPATANSLGLDIEANDVGYLATVQMGTPPQDFLLLMDSGSADLWVGAENCQSQGGGDCGNHRFLGTTASSTFVDTNAPFSVTYGTGSVSGDIITDNLAIAGLQLTGHTFGVATTESVDFSSNTTPFDGLMGLAQSTLSEQKTATPIEALASQKLVNAAVIGYKISRLADNKNDGEITFGGTDPTKFDPASVVTLPNVNTQGFWESAMDAVSVNGQSLNLQGRTAILDTGTTLIVAPDADAQAVHAAIPGAQPDGQGGFTVPCTTTAQVALTFGGKAFAIEPKDIAFQPVDPNNPTGDCTSGIASGNIGGANEWLVGDVFLKNAYFSTDVGNNQMSLATLV</sequence>
<keyword evidence="8" id="KW-0325">Glycoprotein</keyword>
<dbReference type="PROSITE" id="PS51767">
    <property type="entry name" value="PEPTIDASE_A1"/>
    <property type="match status" value="1"/>
</dbReference>
<evidence type="ECO:0000256" key="1">
    <source>
        <dbReference type="ARBA" id="ARBA00004236"/>
    </source>
</evidence>
<keyword evidence="5 12" id="KW-0064">Aspartyl protease</keyword>
<dbReference type="FunFam" id="2.40.70.10:FF:000060">
    <property type="entry name" value="Aspartic-type endopeptidase ctsD"/>
    <property type="match status" value="1"/>
</dbReference>
<dbReference type="PANTHER" id="PTHR47966">
    <property type="entry name" value="BETA-SITE APP-CLEAVING ENZYME, ISOFORM A-RELATED"/>
    <property type="match status" value="1"/>
</dbReference>
<keyword evidence="14" id="KW-0732">Signal</keyword>
<evidence type="ECO:0000259" key="15">
    <source>
        <dbReference type="PROSITE" id="PS51767"/>
    </source>
</evidence>
<dbReference type="InterPro" id="IPR001461">
    <property type="entry name" value="Aspartic_peptidase_A1"/>
</dbReference>
<evidence type="ECO:0000256" key="3">
    <source>
        <dbReference type="ARBA" id="ARBA00022475"/>
    </source>
</evidence>
<accession>A0A9P5XL24</accession>
<keyword evidence="6 12" id="KW-0378">Hydrolase</keyword>
<evidence type="ECO:0000313" key="17">
    <source>
        <dbReference type="Proteomes" id="UP000807342"/>
    </source>
</evidence>
<comment type="subcellular location">
    <subcellularLocation>
        <location evidence="1">Cell membrane</location>
    </subcellularLocation>
</comment>
<evidence type="ECO:0000256" key="10">
    <source>
        <dbReference type="PIRSR" id="PIRSR601461-1"/>
    </source>
</evidence>
<evidence type="ECO:0000256" key="14">
    <source>
        <dbReference type="SAM" id="SignalP"/>
    </source>
</evidence>
<evidence type="ECO:0000313" key="16">
    <source>
        <dbReference type="EMBL" id="KAF9453437.1"/>
    </source>
</evidence>
<dbReference type="Gene3D" id="2.40.70.10">
    <property type="entry name" value="Acid Proteases"/>
    <property type="match status" value="2"/>
</dbReference>
<dbReference type="GO" id="GO:0005886">
    <property type="term" value="C:plasma membrane"/>
    <property type="evidence" value="ECO:0007669"/>
    <property type="project" value="UniProtKB-SubCell"/>
</dbReference>
<feature type="compositionally biased region" description="Low complexity" evidence="13">
    <location>
        <begin position="132"/>
        <end position="190"/>
    </location>
</feature>
<comment type="similarity">
    <text evidence="2 12">Belongs to the peptidase A1 family.</text>
</comment>
<dbReference type="InterPro" id="IPR033121">
    <property type="entry name" value="PEPTIDASE_A1"/>
</dbReference>
<dbReference type="PANTHER" id="PTHR47966:SF75">
    <property type="entry name" value="ENDOPEPTIDASE (CTSD), PUTATIVE (AFU_ORTHOLOGUE AFUA_4G07040)-RELATED"/>
    <property type="match status" value="1"/>
</dbReference>
<dbReference type="Pfam" id="PF00026">
    <property type="entry name" value="Asp"/>
    <property type="match status" value="1"/>
</dbReference>
<evidence type="ECO:0000256" key="11">
    <source>
        <dbReference type="PIRSR" id="PIRSR601461-2"/>
    </source>
</evidence>
<feature type="signal peptide" evidence="14">
    <location>
        <begin position="1"/>
        <end position="25"/>
    </location>
</feature>
<dbReference type="InterPro" id="IPR021109">
    <property type="entry name" value="Peptidase_aspartic_dom_sf"/>
</dbReference>
<evidence type="ECO:0000256" key="13">
    <source>
        <dbReference type="SAM" id="MobiDB-lite"/>
    </source>
</evidence>
<organism evidence="16 17">
    <name type="scientific">Macrolepiota fuliginosa MF-IS2</name>
    <dbReference type="NCBI Taxonomy" id="1400762"/>
    <lineage>
        <taxon>Eukaryota</taxon>
        <taxon>Fungi</taxon>
        <taxon>Dikarya</taxon>
        <taxon>Basidiomycota</taxon>
        <taxon>Agaricomycotina</taxon>
        <taxon>Agaricomycetes</taxon>
        <taxon>Agaricomycetidae</taxon>
        <taxon>Agaricales</taxon>
        <taxon>Agaricineae</taxon>
        <taxon>Agaricaceae</taxon>
        <taxon>Macrolepiota</taxon>
    </lineage>
</organism>
<feature type="domain" description="Peptidase A1" evidence="15">
    <location>
        <begin position="224"/>
        <end position="542"/>
    </location>
</feature>
<dbReference type="EMBL" id="MU151061">
    <property type="protein sequence ID" value="KAF9453437.1"/>
    <property type="molecule type" value="Genomic_DNA"/>
</dbReference>
<evidence type="ECO:0000256" key="8">
    <source>
        <dbReference type="ARBA" id="ARBA00023180"/>
    </source>
</evidence>
<proteinExistence type="inferred from homology"/>
<dbReference type="PROSITE" id="PS00141">
    <property type="entry name" value="ASP_PROTEASE"/>
    <property type="match status" value="1"/>
</dbReference>
<dbReference type="GO" id="GO:0006508">
    <property type="term" value="P:proteolysis"/>
    <property type="evidence" value="ECO:0007669"/>
    <property type="project" value="UniProtKB-KW"/>
</dbReference>
<feature type="active site" evidence="10">
    <location>
        <position position="432"/>
    </location>
</feature>
<name>A0A9P5XL24_9AGAR</name>
<feature type="disulfide bond" evidence="11">
    <location>
        <begin position="255"/>
        <end position="263"/>
    </location>
</feature>
<keyword evidence="4 12" id="KW-0645">Protease</keyword>
<dbReference type="OrthoDB" id="2747330at2759"/>
<dbReference type="SUPFAM" id="SSF50630">
    <property type="entry name" value="Acid proteases"/>
    <property type="match status" value="1"/>
</dbReference>
<dbReference type="FunFam" id="2.40.70.10:FF:000008">
    <property type="entry name" value="Cathepsin D"/>
    <property type="match status" value="1"/>
</dbReference>